<feature type="domain" description="ABC3 transporter permease C-terminal" evidence="7">
    <location>
        <begin position="693"/>
        <end position="802"/>
    </location>
</feature>
<dbReference type="Pfam" id="PF12704">
    <property type="entry name" value="MacB_PCD"/>
    <property type="match status" value="2"/>
</dbReference>
<reference evidence="9 10" key="1">
    <citation type="submission" date="2015-12" db="EMBL/GenBank/DDBJ databases">
        <title>Genome sequence of Mucilaginibacter gotjawali.</title>
        <authorList>
            <person name="Lee J.S."/>
            <person name="Lee K.C."/>
            <person name="Kim K.K."/>
            <person name="Lee B.W."/>
        </authorList>
    </citation>
    <scope>NUCLEOTIDE SEQUENCE [LARGE SCALE GENOMIC DNA]</scope>
    <source>
        <strain evidence="9 10">SA3-7</strain>
    </source>
</reference>
<keyword evidence="3 6" id="KW-0812">Transmembrane</keyword>
<feature type="transmembrane region" description="Helical" evidence="6">
    <location>
        <begin position="383"/>
        <end position="416"/>
    </location>
</feature>
<proteinExistence type="predicted"/>
<gene>
    <name evidence="9" type="primary">macB_8</name>
    <name evidence="9" type="ORF">MgSA37_02563</name>
</gene>
<dbReference type="PANTHER" id="PTHR30572:SF18">
    <property type="entry name" value="ABC-TYPE MACROLIDE FAMILY EXPORT SYSTEM PERMEASE COMPONENT 2"/>
    <property type="match status" value="1"/>
</dbReference>
<evidence type="ECO:0000313" key="10">
    <source>
        <dbReference type="Proteomes" id="UP000218263"/>
    </source>
</evidence>
<feature type="transmembrane region" description="Helical" evidence="6">
    <location>
        <begin position="298"/>
        <end position="320"/>
    </location>
</feature>
<dbReference type="InterPro" id="IPR025857">
    <property type="entry name" value="MacB_PCD"/>
</dbReference>
<evidence type="ECO:0000256" key="3">
    <source>
        <dbReference type="ARBA" id="ARBA00022692"/>
    </source>
</evidence>
<organism evidence="9 10">
    <name type="scientific">Mucilaginibacter gotjawali</name>
    <dbReference type="NCBI Taxonomy" id="1550579"/>
    <lineage>
        <taxon>Bacteria</taxon>
        <taxon>Pseudomonadati</taxon>
        <taxon>Bacteroidota</taxon>
        <taxon>Sphingobacteriia</taxon>
        <taxon>Sphingobacteriales</taxon>
        <taxon>Sphingobacteriaceae</taxon>
        <taxon>Mucilaginibacter</taxon>
    </lineage>
</organism>
<feature type="transmembrane region" description="Helical" evidence="6">
    <location>
        <begin position="742"/>
        <end position="761"/>
    </location>
</feature>
<keyword evidence="5 6" id="KW-0472">Membrane</keyword>
<dbReference type="GO" id="GO:0005886">
    <property type="term" value="C:plasma membrane"/>
    <property type="evidence" value="ECO:0007669"/>
    <property type="project" value="UniProtKB-SubCell"/>
</dbReference>
<name>A0A110B396_9SPHI</name>
<evidence type="ECO:0000259" key="7">
    <source>
        <dbReference type="Pfam" id="PF02687"/>
    </source>
</evidence>
<evidence type="ECO:0000256" key="6">
    <source>
        <dbReference type="SAM" id="Phobius"/>
    </source>
</evidence>
<feature type="transmembrane region" description="Helical" evidence="6">
    <location>
        <begin position="349"/>
        <end position="371"/>
    </location>
</feature>
<accession>A0A110B396</accession>
<keyword evidence="9" id="KW-0547">Nucleotide-binding</keyword>
<dbReference type="KEGG" id="mgot:MgSA37_02563"/>
<dbReference type="Pfam" id="PF02687">
    <property type="entry name" value="FtsX"/>
    <property type="match status" value="2"/>
</dbReference>
<keyword evidence="9" id="KW-0378">Hydrolase</keyword>
<dbReference type="PANTHER" id="PTHR30572">
    <property type="entry name" value="MEMBRANE COMPONENT OF TRANSPORTER-RELATED"/>
    <property type="match status" value="1"/>
</dbReference>
<evidence type="ECO:0000313" key="9">
    <source>
        <dbReference type="EMBL" id="BAU54387.1"/>
    </source>
</evidence>
<feature type="transmembrane region" description="Helical" evidence="6">
    <location>
        <begin position="776"/>
        <end position="796"/>
    </location>
</feature>
<evidence type="ECO:0000256" key="1">
    <source>
        <dbReference type="ARBA" id="ARBA00004651"/>
    </source>
</evidence>
<comment type="subcellular location">
    <subcellularLocation>
        <location evidence="1">Cell membrane</location>
        <topology evidence="1">Multi-pass membrane protein</topology>
    </subcellularLocation>
</comment>
<dbReference type="AlphaFoldDB" id="A0A110B396"/>
<feature type="domain" description="MacB-like periplasmic core" evidence="8">
    <location>
        <begin position="442"/>
        <end position="656"/>
    </location>
</feature>
<keyword evidence="9" id="KW-0067">ATP-binding</keyword>
<keyword evidence="10" id="KW-1185">Reference proteome</keyword>
<feature type="transmembrane region" description="Helical" evidence="6">
    <location>
        <begin position="690"/>
        <end position="714"/>
    </location>
</feature>
<feature type="domain" description="MacB-like periplasmic core" evidence="8">
    <location>
        <begin position="26"/>
        <end position="239"/>
    </location>
</feature>
<dbReference type="EMBL" id="AP017313">
    <property type="protein sequence ID" value="BAU54387.1"/>
    <property type="molecule type" value="Genomic_DNA"/>
</dbReference>
<dbReference type="GO" id="GO:0016787">
    <property type="term" value="F:hydrolase activity"/>
    <property type="evidence" value="ECO:0007669"/>
    <property type="project" value="UniProtKB-KW"/>
</dbReference>
<protein>
    <submittedName>
        <fullName evidence="9">Macrolide export ATP-binding/permease protein MacB</fullName>
        <ecNumber evidence="9">3.6.3.-</ecNumber>
    </submittedName>
</protein>
<dbReference type="GO" id="GO:0022857">
    <property type="term" value="F:transmembrane transporter activity"/>
    <property type="evidence" value="ECO:0007669"/>
    <property type="project" value="TreeGrafter"/>
</dbReference>
<dbReference type="EC" id="3.6.3.-" evidence="9"/>
<evidence type="ECO:0000259" key="8">
    <source>
        <dbReference type="Pfam" id="PF12704"/>
    </source>
</evidence>
<keyword evidence="4 6" id="KW-1133">Transmembrane helix</keyword>
<feature type="transmembrane region" description="Helical" evidence="6">
    <location>
        <begin position="437"/>
        <end position="462"/>
    </location>
</feature>
<feature type="domain" description="ABC3 transporter permease C-terminal" evidence="7">
    <location>
        <begin position="304"/>
        <end position="419"/>
    </location>
</feature>
<evidence type="ECO:0000256" key="4">
    <source>
        <dbReference type="ARBA" id="ARBA00022989"/>
    </source>
</evidence>
<dbReference type="InterPro" id="IPR050250">
    <property type="entry name" value="Macrolide_Exporter_MacB"/>
</dbReference>
<dbReference type="GO" id="GO:0005524">
    <property type="term" value="F:ATP binding"/>
    <property type="evidence" value="ECO:0007669"/>
    <property type="project" value="UniProtKB-KW"/>
</dbReference>
<evidence type="ECO:0000256" key="5">
    <source>
        <dbReference type="ARBA" id="ARBA00023136"/>
    </source>
</evidence>
<dbReference type="InterPro" id="IPR003838">
    <property type="entry name" value="ABC3_permease_C"/>
</dbReference>
<sequence>MNILNTMIKNFIITAWRSLKTNRVFSFINVFGLSVGLACCMLIGAYLYQELTYDRYAVNANQLYRVELHSNGNNSAADFPSVDVAVGQGIKNAFPEVLDFTRLTRRGPVFVKYAQNEFKENAISIADPNFFRLFSIPVIEGDGKTALTEPKSVVITKAFEKKYFGSSSGLGKAIIIGNDLVKVTGIINELPATSHFHADAFISMATYVTPNSRQTWSNVGYFTYLLLNKNADPKKLEAGFPQLVAKFVVPEIQHDMGVSLSEAQKSVNSFIFFLQPLTYIHLHSATKYEFEANGDIHYVYIFGALAIFILLLACINFTNLSTASATRRSKEIGIRKVLGSAKNSIVSQFLVESVMLTFLAMLIAIGLVYLLLPYFNNLSGKQIYIGFFLTLKALIVEIVLTLTVGIVAGTYPAFFLSSFQIISILKGNSGAQPANRAGLRSSLIVLQFAISTALIIATFVVYQQLHFMQDKKLGYDKNQVLVINDTYTLGNNINAFKQQLLNDNRIVSATISGNVPGYNNQGGTEIYVKDLAEKGTRNEIQCGIYWIQNSYIPTLGMHLAKGRNFYPSGPADSASVIINEAAVRDLGFGKSDPIGKTIIRSGQRHFTIVGVVKDFNYTSAKQKIAPLMMLSSNNSNGAIIVRIKTADVHQLINDIKKQWSSYNAGAPFSYSFLDDQFASLYKSEESTGRIFTSFAILALIIASLGLFGLAAFMIRQRVKEIGIRKVLGASTVTIIAMLSKEFLKLIVIASLIAFPLTWYAMHKWLEDFAYRVTVQWWVFLVAGAVALLVAAITISFQSIKAALANPVKSLRSE</sequence>
<dbReference type="Proteomes" id="UP000218263">
    <property type="component" value="Chromosome"/>
</dbReference>
<evidence type="ECO:0000256" key="2">
    <source>
        <dbReference type="ARBA" id="ARBA00022475"/>
    </source>
</evidence>
<keyword evidence="2" id="KW-1003">Cell membrane</keyword>
<feature type="transmembrane region" description="Helical" evidence="6">
    <location>
        <begin position="24"/>
        <end position="48"/>
    </location>
</feature>